<dbReference type="Proteomes" id="UP000321464">
    <property type="component" value="Unassembled WGS sequence"/>
</dbReference>
<dbReference type="SUPFAM" id="SSF51735">
    <property type="entry name" value="NAD(P)-binding Rossmann-fold domains"/>
    <property type="match status" value="1"/>
</dbReference>
<dbReference type="OrthoDB" id="9793626at2"/>
<dbReference type="PANTHER" id="PTHR10996">
    <property type="entry name" value="2-HYDROXYACID DEHYDROGENASE-RELATED"/>
    <property type="match status" value="1"/>
</dbReference>
<dbReference type="GO" id="GO:0030267">
    <property type="term" value="F:glyoxylate reductase (NADPH) activity"/>
    <property type="evidence" value="ECO:0007669"/>
    <property type="project" value="TreeGrafter"/>
</dbReference>
<comment type="similarity">
    <text evidence="1">Belongs to the D-isomer specific 2-hydroxyacid dehydrogenase family.</text>
</comment>
<reference evidence="5 6" key="1">
    <citation type="submission" date="2019-07" db="EMBL/GenBank/DDBJ databases">
        <title>Whole genome shotgun sequence of Novosphingobium sediminis NBRC 106119.</title>
        <authorList>
            <person name="Hosoyama A."/>
            <person name="Uohara A."/>
            <person name="Ohji S."/>
            <person name="Ichikawa N."/>
        </authorList>
    </citation>
    <scope>NUCLEOTIDE SEQUENCE [LARGE SCALE GENOMIC DNA]</scope>
    <source>
        <strain evidence="5 6">NBRC 106119</strain>
    </source>
</reference>
<sequence length="311" mass="33024">MTKRILVSNIMMLNERPRFEAEIRARGWEPVFPDVDQFLSEEACLGFAGQFDGWLAGDDRITRAVLEAHLPRLKGIAKWGTGLDSIDLAAAAELGIPVKNSPAAFSEAVAEVAIGYMLMLTRSLLAIDQGVRAGEWPKPRGLGLFGRTLGLIGYGAIGQGIARRARGCGMTIIAHDPPLAAARPDMEGVTFMDVDALMAEADVVALACNLTAENRHIINAARLALMKPEAIVVNVGRGPLVDEPALIAALQAGQIAGAGLDVFEEEPLPMTSPLRSLPNVVLGSHNANNLHSAVEHVHANTLANLDGILAD</sequence>
<proteinExistence type="inferred from homology"/>
<dbReference type="RefSeq" id="WP_147158990.1">
    <property type="nucleotide sequence ID" value="NZ_BJYR01000010.1"/>
</dbReference>
<evidence type="ECO:0000256" key="3">
    <source>
        <dbReference type="ARBA" id="ARBA00023027"/>
    </source>
</evidence>
<dbReference type="EMBL" id="BJYR01000010">
    <property type="protein sequence ID" value="GEN99633.1"/>
    <property type="molecule type" value="Genomic_DNA"/>
</dbReference>
<dbReference type="GO" id="GO:0051287">
    <property type="term" value="F:NAD binding"/>
    <property type="evidence" value="ECO:0007669"/>
    <property type="project" value="InterPro"/>
</dbReference>
<dbReference type="Gene3D" id="3.40.50.720">
    <property type="entry name" value="NAD(P)-binding Rossmann-like Domain"/>
    <property type="match status" value="2"/>
</dbReference>
<dbReference type="InterPro" id="IPR036291">
    <property type="entry name" value="NAD(P)-bd_dom_sf"/>
</dbReference>
<feature type="domain" description="D-isomer specific 2-hydroxyacid dehydrogenase NAD-binding" evidence="4">
    <location>
        <begin position="114"/>
        <end position="287"/>
    </location>
</feature>
<evidence type="ECO:0000313" key="5">
    <source>
        <dbReference type="EMBL" id="GEN99633.1"/>
    </source>
</evidence>
<dbReference type="InterPro" id="IPR050223">
    <property type="entry name" value="D-isomer_2-hydroxyacid_DH"/>
</dbReference>
<dbReference type="PANTHER" id="PTHR10996:SF283">
    <property type="entry name" value="GLYOXYLATE_HYDROXYPYRUVATE REDUCTASE B"/>
    <property type="match status" value="1"/>
</dbReference>
<dbReference type="AlphaFoldDB" id="A0A512AIY1"/>
<dbReference type="Pfam" id="PF02826">
    <property type="entry name" value="2-Hacid_dh_C"/>
    <property type="match status" value="1"/>
</dbReference>
<dbReference type="GO" id="GO:0016618">
    <property type="term" value="F:hydroxypyruvate reductase [NAD(P)H] activity"/>
    <property type="evidence" value="ECO:0007669"/>
    <property type="project" value="TreeGrafter"/>
</dbReference>
<organism evidence="5 6">
    <name type="scientific">Novosphingobium sediminis</name>
    <dbReference type="NCBI Taxonomy" id="707214"/>
    <lineage>
        <taxon>Bacteria</taxon>
        <taxon>Pseudomonadati</taxon>
        <taxon>Pseudomonadota</taxon>
        <taxon>Alphaproteobacteria</taxon>
        <taxon>Sphingomonadales</taxon>
        <taxon>Sphingomonadaceae</taxon>
        <taxon>Novosphingobium</taxon>
    </lineage>
</organism>
<dbReference type="CDD" id="cd12172">
    <property type="entry name" value="PGDH_like_2"/>
    <property type="match status" value="1"/>
</dbReference>
<accession>A0A512AIY1</accession>
<keyword evidence="2" id="KW-0560">Oxidoreductase</keyword>
<dbReference type="InterPro" id="IPR006140">
    <property type="entry name" value="D-isomer_DH_NAD-bd"/>
</dbReference>
<dbReference type="FunFam" id="3.40.50.720:FF:000203">
    <property type="entry name" value="D-3-phosphoglycerate dehydrogenase (SerA)"/>
    <property type="match status" value="1"/>
</dbReference>
<evidence type="ECO:0000256" key="2">
    <source>
        <dbReference type="ARBA" id="ARBA00023002"/>
    </source>
</evidence>
<comment type="caution">
    <text evidence="5">The sequence shown here is derived from an EMBL/GenBank/DDBJ whole genome shotgun (WGS) entry which is preliminary data.</text>
</comment>
<evidence type="ECO:0000256" key="1">
    <source>
        <dbReference type="ARBA" id="ARBA00005854"/>
    </source>
</evidence>
<keyword evidence="3" id="KW-0520">NAD</keyword>
<gene>
    <name evidence="5" type="ORF">NSE01_14660</name>
</gene>
<keyword evidence="6" id="KW-1185">Reference proteome</keyword>
<name>A0A512AIY1_9SPHN</name>
<protein>
    <submittedName>
        <fullName evidence="5">Phosphoglycerate dehydrogenase</fullName>
    </submittedName>
</protein>
<evidence type="ECO:0000313" key="6">
    <source>
        <dbReference type="Proteomes" id="UP000321464"/>
    </source>
</evidence>
<dbReference type="GO" id="GO:0005829">
    <property type="term" value="C:cytosol"/>
    <property type="evidence" value="ECO:0007669"/>
    <property type="project" value="TreeGrafter"/>
</dbReference>
<evidence type="ECO:0000259" key="4">
    <source>
        <dbReference type="Pfam" id="PF02826"/>
    </source>
</evidence>
<dbReference type="SUPFAM" id="SSF52283">
    <property type="entry name" value="Formate/glycerate dehydrogenase catalytic domain-like"/>
    <property type="match status" value="1"/>
</dbReference>